<comment type="catalytic activity">
    <reaction evidence="5">
        <text>(6S)-5-formyl-5,6,7,8-tetrahydrofolate + ATP = (6R)-5,10-methenyltetrahydrofolate + ADP + phosphate</text>
        <dbReference type="Rhea" id="RHEA:10488"/>
        <dbReference type="ChEBI" id="CHEBI:30616"/>
        <dbReference type="ChEBI" id="CHEBI:43474"/>
        <dbReference type="ChEBI" id="CHEBI:57455"/>
        <dbReference type="ChEBI" id="CHEBI:57457"/>
        <dbReference type="ChEBI" id="CHEBI:456216"/>
        <dbReference type="EC" id="6.3.3.2"/>
    </reaction>
</comment>
<evidence type="ECO:0000313" key="6">
    <source>
        <dbReference type="EMBL" id="GFM38486.1"/>
    </source>
</evidence>
<organism evidence="6 7">
    <name type="scientific">Desulfovibrio psychrotolerans</name>
    <dbReference type="NCBI Taxonomy" id="415242"/>
    <lineage>
        <taxon>Bacteria</taxon>
        <taxon>Pseudomonadati</taxon>
        <taxon>Thermodesulfobacteriota</taxon>
        <taxon>Desulfovibrionia</taxon>
        <taxon>Desulfovibrionales</taxon>
        <taxon>Desulfovibrionaceae</taxon>
        <taxon>Desulfovibrio</taxon>
    </lineage>
</organism>
<keyword evidence="2 4" id="KW-0547">Nucleotide-binding</keyword>
<keyword evidence="7" id="KW-1185">Reference proteome</keyword>
<comment type="similarity">
    <text evidence="1 5">Belongs to the 5-formyltetrahydrofolate cyclo-ligase family.</text>
</comment>
<feature type="binding site" evidence="4">
    <location>
        <position position="49"/>
    </location>
    <ligand>
        <name>substrate</name>
    </ligand>
</feature>
<dbReference type="Gene3D" id="3.40.50.10420">
    <property type="entry name" value="NagB/RpiA/CoA transferase-like"/>
    <property type="match status" value="1"/>
</dbReference>
<name>A0A7J0BXR0_9BACT</name>
<dbReference type="GO" id="GO:0030272">
    <property type="term" value="F:5-formyltetrahydrofolate cyclo-ligase activity"/>
    <property type="evidence" value="ECO:0007669"/>
    <property type="project" value="UniProtKB-EC"/>
</dbReference>
<feature type="binding site" evidence="4">
    <location>
        <begin position="3"/>
        <end position="7"/>
    </location>
    <ligand>
        <name>ATP</name>
        <dbReference type="ChEBI" id="CHEBI:30616"/>
    </ligand>
</feature>
<dbReference type="InterPro" id="IPR024185">
    <property type="entry name" value="FTHF_cligase-like_sf"/>
</dbReference>
<dbReference type="AlphaFoldDB" id="A0A7J0BXR0"/>
<dbReference type="EC" id="6.3.3.2" evidence="5"/>
<evidence type="ECO:0000256" key="5">
    <source>
        <dbReference type="RuleBase" id="RU361279"/>
    </source>
</evidence>
<dbReference type="Proteomes" id="UP000503820">
    <property type="component" value="Unassembled WGS sequence"/>
</dbReference>
<comment type="cofactor">
    <cofactor evidence="5">
        <name>Mg(2+)</name>
        <dbReference type="ChEBI" id="CHEBI:18420"/>
    </cofactor>
</comment>
<feature type="binding site" evidence="4">
    <location>
        <position position="54"/>
    </location>
    <ligand>
        <name>substrate</name>
    </ligand>
</feature>
<sequence length="194" mass="21410">MNKQSLRKTLLALRDALPPETAQENGVAAQERLLAQDLWRRARQVLLYMPLRNELDTTLLARRAWTEGKSVLLPRVNPQCRGEMCLALCGGEDELVPGGFGLKEPDAERCPALLPDDQAFCPELAVIPGVGFDTAGNRLGFGAGYYDRYLAHPSMSGTVLVGFAHAFQVVPAIPADPWDRPVHALCTEKEFLWL</sequence>
<evidence type="ECO:0000256" key="3">
    <source>
        <dbReference type="ARBA" id="ARBA00022840"/>
    </source>
</evidence>
<keyword evidence="5" id="KW-0479">Metal-binding</keyword>
<dbReference type="GO" id="GO:0009396">
    <property type="term" value="P:folic acid-containing compound biosynthetic process"/>
    <property type="evidence" value="ECO:0007669"/>
    <property type="project" value="TreeGrafter"/>
</dbReference>
<feature type="binding site" evidence="4">
    <location>
        <begin position="138"/>
        <end position="146"/>
    </location>
    <ligand>
        <name>ATP</name>
        <dbReference type="ChEBI" id="CHEBI:30616"/>
    </ligand>
</feature>
<dbReference type="GO" id="GO:0035999">
    <property type="term" value="P:tetrahydrofolate interconversion"/>
    <property type="evidence" value="ECO:0007669"/>
    <property type="project" value="TreeGrafter"/>
</dbReference>
<dbReference type="EMBL" id="BLVP01000043">
    <property type="protein sequence ID" value="GFM38486.1"/>
    <property type="molecule type" value="Genomic_DNA"/>
</dbReference>
<reference evidence="6 7" key="1">
    <citation type="submission" date="2020-05" db="EMBL/GenBank/DDBJ databases">
        <title>Draft genome sequence of Desulfovibrio psychrotolerans JS1T.</title>
        <authorList>
            <person name="Ueno A."/>
            <person name="Tamazawa S."/>
            <person name="Tamamura S."/>
            <person name="Murakami T."/>
            <person name="Kiyama T."/>
            <person name="Inomata H."/>
            <person name="Amano Y."/>
            <person name="Miyakawa K."/>
            <person name="Tamaki H."/>
            <person name="Naganuma T."/>
            <person name="Kaneko K."/>
        </authorList>
    </citation>
    <scope>NUCLEOTIDE SEQUENCE [LARGE SCALE GENOMIC DNA]</scope>
    <source>
        <strain evidence="6 7">JS1</strain>
    </source>
</reference>
<dbReference type="InterPro" id="IPR037171">
    <property type="entry name" value="NagB/RpiA_transferase-like"/>
</dbReference>
<dbReference type="SUPFAM" id="SSF100950">
    <property type="entry name" value="NagB/RpiA/CoA transferase-like"/>
    <property type="match status" value="1"/>
</dbReference>
<dbReference type="GO" id="GO:0005524">
    <property type="term" value="F:ATP binding"/>
    <property type="evidence" value="ECO:0007669"/>
    <property type="project" value="UniProtKB-KW"/>
</dbReference>
<dbReference type="NCBIfam" id="TIGR02727">
    <property type="entry name" value="MTHFS_bact"/>
    <property type="match status" value="1"/>
</dbReference>
<evidence type="ECO:0000313" key="7">
    <source>
        <dbReference type="Proteomes" id="UP000503820"/>
    </source>
</evidence>
<dbReference type="PANTHER" id="PTHR23407">
    <property type="entry name" value="ATPASE INHIBITOR/5-FORMYLTETRAHYDROFOLATE CYCLO-LIGASE"/>
    <property type="match status" value="1"/>
</dbReference>
<accession>A0A7J0BXR0</accession>
<dbReference type="RefSeq" id="WP_174411102.1">
    <property type="nucleotide sequence ID" value="NZ_BLVP01000043.1"/>
</dbReference>
<dbReference type="PANTHER" id="PTHR23407:SF1">
    <property type="entry name" value="5-FORMYLTETRAHYDROFOLATE CYCLO-LIGASE"/>
    <property type="match status" value="1"/>
</dbReference>
<evidence type="ECO:0000256" key="1">
    <source>
        <dbReference type="ARBA" id="ARBA00010638"/>
    </source>
</evidence>
<protein>
    <recommendedName>
        <fullName evidence="5">5-formyltetrahydrofolate cyclo-ligase</fullName>
        <ecNumber evidence="5">6.3.3.2</ecNumber>
    </recommendedName>
</protein>
<keyword evidence="3 4" id="KW-0067">ATP-binding</keyword>
<evidence type="ECO:0000256" key="4">
    <source>
        <dbReference type="PIRSR" id="PIRSR006806-1"/>
    </source>
</evidence>
<gene>
    <name evidence="6" type="ORF">DSM19430T_31700</name>
</gene>
<dbReference type="GO" id="GO:0046872">
    <property type="term" value="F:metal ion binding"/>
    <property type="evidence" value="ECO:0007669"/>
    <property type="project" value="UniProtKB-KW"/>
</dbReference>
<proteinExistence type="inferred from homology"/>
<evidence type="ECO:0000256" key="2">
    <source>
        <dbReference type="ARBA" id="ARBA00022741"/>
    </source>
</evidence>
<dbReference type="Pfam" id="PF01812">
    <property type="entry name" value="5-FTHF_cyc-lig"/>
    <property type="match status" value="1"/>
</dbReference>
<dbReference type="PIRSF" id="PIRSF006806">
    <property type="entry name" value="FTHF_cligase"/>
    <property type="match status" value="1"/>
</dbReference>
<dbReference type="InterPro" id="IPR002698">
    <property type="entry name" value="FTHF_cligase"/>
</dbReference>
<comment type="caution">
    <text evidence="6">The sequence shown here is derived from an EMBL/GenBank/DDBJ whole genome shotgun (WGS) entry which is preliminary data.</text>
</comment>
<keyword evidence="5" id="KW-0460">Magnesium</keyword>